<dbReference type="EMBL" id="ML992662">
    <property type="protein sequence ID" value="KAF2218025.1"/>
    <property type="molecule type" value="Genomic_DNA"/>
</dbReference>
<dbReference type="AlphaFoldDB" id="A0A6A6FX14"/>
<evidence type="ECO:0000313" key="2">
    <source>
        <dbReference type="EMBL" id="KAF2218025.1"/>
    </source>
</evidence>
<feature type="compositionally biased region" description="Polar residues" evidence="1">
    <location>
        <begin position="41"/>
        <end position="52"/>
    </location>
</feature>
<name>A0A6A6FX14_9PEZI</name>
<feature type="region of interest" description="Disordered" evidence="1">
    <location>
        <begin position="32"/>
        <end position="122"/>
    </location>
</feature>
<keyword evidence="3" id="KW-1185">Reference proteome</keyword>
<feature type="compositionally biased region" description="Basic and acidic residues" evidence="1">
    <location>
        <begin position="92"/>
        <end position="115"/>
    </location>
</feature>
<feature type="compositionally biased region" description="Basic and acidic residues" evidence="1">
    <location>
        <begin position="56"/>
        <end position="77"/>
    </location>
</feature>
<organism evidence="2 3">
    <name type="scientific">Cercospora zeae-maydis SCOH1-5</name>
    <dbReference type="NCBI Taxonomy" id="717836"/>
    <lineage>
        <taxon>Eukaryota</taxon>
        <taxon>Fungi</taxon>
        <taxon>Dikarya</taxon>
        <taxon>Ascomycota</taxon>
        <taxon>Pezizomycotina</taxon>
        <taxon>Dothideomycetes</taxon>
        <taxon>Dothideomycetidae</taxon>
        <taxon>Mycosphaerellales</taxon>
        <taxon>Mycosphaerellaceae</taxon>
        <taxon>Cercospora</taxon>
    </lineage>
</organism>
<proteinExistence type="predicted"/>
<sequence length="122" mass="14014">MESHQKRIKICWGTSVQSTSFRQTIVNHNTGTARTWEKQEPSQWKQTGTVLGNPQDPEKYYSERKSGGVPKRQDYKLHSSSISTLSTSASFEEQKQEQEQEQENKNNKAADEKTSNYDTSQL</sequence>
<accession>A0A6A6FX14</accession>
<reference evidence="2" key="1">
    <citation type="journal article" date="2020" name="Stud. Mycol.">
        <title>101 Dothideomycetes genomes: a test case for predicting lifestyles and emergence of pathogens.</title>
        <authorList>
            <person name="Haridas S."/>
            <person name="Albert R."/>
            <person name="Binder M."/>
            <person name="Bloem J."/>
            <person name="Labutti K."/>
            <person name="Salamov A."/>
            <person name="Andreopoulos B."/>
            <person name="Baker S."/>
            <person name="Barry K."/>
            <person name="Bills G."/>
            <person name="Bluhm B."/>
            <person name="Cannon C."/>
            <person name="Castanera R."/>
            <person name="Culley D."/>
            <person name="Daum C."/>
            <person name="Ezra D."/>
            <person name="Gonzalez J."/>
            <person name="Henrissat B."/>
            <person name="Kuo A."/>
            <person name="Liang C."/>
            <person name="Lipzen A."/>
            <person name="Lutzoni F."/>
            <person name="Magnuson J."/>
            <person name="Mondo S."/>
            <person name="Nolan M."/>
            <person name="Ohm R."/>
            <person name="Pangilinan J."/>
            <person name="Park H.-J."/>
            <person name="Ramirez L."/>
            <person name="Alfaro M."/>
            <person name="Sun H."/>
            <person name="Tritt A."/>
            <person name="Yoshinaga Y."/>
            <person name="Zwiers L.-H."/>
            <person name="Turgeon B."/>
            <person name="Goodwin S."/>
            <person name="Spatafora J."/>
            <person name="Crous P."/>
            <person name="Grigoriev I."/>
        </authorList>
    </citation>
    <scope>NUCLEOTIDE SEQUENCE</scope>
    <source>
        <strain evidence="2">SCOH1-5</strain>
    </source>
</reference>
<protein>
    <submittedName>
        <fullName evidence="2">Uncharacterized protein</fullName>
    </submittedName>
</protein>
<evidence type="ECO:0000313" key="3">
    <source>
        <dbReference type="Proteomes" id="UP000799539"/>
    </source>
</evidence>
<evidence type="ECO:0000256" key="1">
    <source>
        <dbReference type="SAM" id="MobiDB-lite"/>
    </source>
</evidence>
<feature type="compositionally biased region" description="Low complexity" evidence="1">
    <location>
        <begin position="79"/>
        <end position="90"/>
    </location>
</feature>
<dbReference type="Proteomes" id="UP000799539">
    <property type="component" value="Unassembled WGS sequence"/>
</dbReference>
<dbReference type="OrthoDB" id="3637889at2759"/>
<gene>
    <name evidence="2" type="ORF">CERZMDRAFT_92650</name>
</gene>